<sequence>MKKYTITFILFIITLNSVLCSAEPKELPQWQKSLFSSDYCFIAEVVEHPDDGFHILKPHEFFWGKHDEFIKARLKVSDHPIFPMGSLFFLHYTRHPDGSLTKYYSRLKKSRKYEETSMVINMDDKKMKIKDFRQLALQRPRKK</sequence>
<dbReference type="EMBL" id="JAENIG010000027">
    <property type="protein sequence ID" value="MBK1856598.1"/>
    <property type="molecule type" value="Genomic_DNA"/>
</dbReference>
<keyword evidence="1" id="KW-0732">Signal</keyword>
<keyword evidence="3" id="KW-1185">Reference proteome</keyword>
<evidence type="ECO:0000256" key="1">
    <source>
        <dbReference type="SAM" id="SignalP"/>
    </source>
</evidence>
<reference evidence="2" key="1">
    <citation type="submission" date="2021-01" db="EMBL/GenBank/DDBJ databases">
        <title>Modified the classification status of verrucomicrobia.</title>
        <authorList>
            <person name="Feng X."/>
        </authorList>
    </citation>
    <scope>NUCLEOTIDE SEQUENCE</scope>
    <source>
        <strain evidence="2">5K15</strain>
    </source>
</reference>
<feature type="signal peptide" evidence="1">
    <location>
        <begin position="1"/>
        <end position="22"/>
    </location>
</feature>
<comment type="caution">
    <text evidence="2">The sequence shown here is derived from an EMBL/GenBank/DDBJ whole genome shotgun (WGS) entry which is preliminary data.</text>
</comment>
<dbReference type="AlphaFoldDB" id="A0AAE2SEY4"/>
<evidence type="ECO:0000313" key="3">
    <source>
        <dbReference type="Proteomes" id="UP000634206"/>
    </source>
</evidence>
<protein>
    <submittedName>
        <fullName evidence="2">Uncharacterized protein</fullName>
    </submittedName>
</protein>
<accession>A0AAE2SEY4</accession>
<dbReference type="RefSeq" id="WP_309491218.1">
    <property type="nucleotide sequence ID" value="NZ_JAENIG010000027.1"/>
</dbReference>
<proteinExistence type="predicted"/>
<organism evidence="2 3">
    <name type="scientific">Oceaniferula flava</name>
    <dbReference type="NCBI Taxonomy" id="2800421"/>
    <lineage>
        <taxon>Bacteria</taxon>
        <taxon>Pseudomonadati</taxon>
        <taxon>Verrucomicrobiota</taxon>
        <taxon>Verrucomicrobiia</taxon>
        <taxon>Verrucomicrobiales</taxon>
        <taxon>Verrucomicrobiaceae</taxon>
        <taxon>Oceaniferula</taxon>
    </lineage>
</organism>
<name>A0AAE2SEY4_9BACT</name>
<gene>
    <name evidence="2" type="ORF">JIN83_16645</name>
</gene>
<dbReference type="Proteomes" id="UP000634206">
    <property type="component" value="Unassembled WGS sequence"/>
</dbReference>
<feature type="chain" id="PRO_5042194878" evidence="1">
    <location>
        <begin position="23"/>
        <end position="143"/>
    </location>
</feature>
<evidence type="ECO:0000313" key="2">
    <source>
        <dbReference type="EMBL" id="MBK1856598.1"/>
    </source>
</evidence>